<dbReference type="EMBL" id="NPOA01000009">
    <property type="protein sequence ID" value="PAV29050.1"/>
    <property type="molecule type" value="Genomic_DNA"/>
</dbReference>
<protein>
    <recommendedName>
        <fullName evidence="3">LysM domain-containing protein</fullName>
    </recommendedName>
</protein>
<proteinExistence type="predicted"/>
<dbReference type="Proteomes" id="UP000218887">
    <property type="component" value="Unassembled WGS sequence"/>
</dbReference>
<reference evidence="1 2" key="1">
    <citation type="submission" date="2017-08" db="EMBL/GenBank/DDBJ databases">
        <title>Virgibacillus indicus sp. nov. and Virgibacillus profoundi sp. nov, two moderately halophilic bacteria isolated from marine sediment by using the Microfluidic Streak Plate.</title>
        <authorList>
            <person name="Xu B."/>
            <person name="Hu B."/>
            <person name="Wang J."/>
            <person name="Zhu Y."/>
            <person name="Huang L."/>
            <person name="Du W."/>
            <person name="Huang Y."/>
        </authorList>
    </citation>
    <scope>NUCLEOTIDE SEQUENCE [LARGE SCALE GENOMIC DNA]</scope>
    <source>
        <strain evidence="1 2">IO3-P3-H5</strain>
    </source>
</reference>
<comment type="caution">
    <text evidence="1">The sequence shown here is derived from an EMBL/GenBank/DDBJ whole genome shotgun (WGS) entry which is preliminary data.</text>
</comment>
<evidence type="ECO:0000313" key="2">
    <source>
        <dbReference type="Proteomes" id="UP000218887"/>
    </source>
</evidence>
<sequence>MNFLKKLFIYGLILLFIISIYKDLTPETPDEIKNNMPVELKLSVLQMKVEPGETVLSIVEKINNDSIQLLDMEQILTDFNIANPQIKDPYNLKEGSFYYFPVYTMK</sequence>
<evidence type="ECO:0000313" key="1">
    <source>
        <dbReference type="EMBL" id="PAV29050.1"/>
    </source>
</evidence>
<organism evidence="1 2">
    <name type="scientific">Virgibacillus profundi</name>
    <dbReference type="NCBI Taxonomy" id="2024555"/>
    <lineage>
        <taxon>Bacteria</taxon>
        <taxon>Bacillati</taxon>
        <taxon>Bacillota</taxon>
        <taxon>Bacilli</taxon>
        <taxon>Bacillales</taxon>
        <taxon>Bacillaceae</taxon>
        <taxon>Virgibacillus</taxon>
    </lineage>
</organism>
<gene>
    <name evidence="1" type="ORF">CIL05_13805</name>
</gene>
<dbReference type="RefSeq" id="WP_095656141.1">
    <property type="nucleotide sequence ID" value="NZ_NPOA01000009.1"/>
</dbReference>
<dbReference type="OrthoDB" id="2691912at2"/>
<keyword evidence="2" id="KW-1185">Reference proteome</keyword>
<accession>A0A2A2ID43</accession>
<name>A0A2A2ID43_9BACI</name>
<dbReference type="AlphaFoldDB" id="A0A2A2ID43"/>
<evidence type="ECO:0008006" key="3">
    <source>
        <dbReference type="Google" id="ProtNLM"/>
    </source>
</evidence>